<dbReference type="AlphaFoldDB" id="A0A6S6SKM4"/>
<gene>
    <name evidence="1" type="ORF">HELGO_WM2801</name>
</gene>
<organism evidence="1">
    <name type="scientific">uncultured Sulfurovum sp</name>
    <dbReference type="NCBI Taxonomy" id="269237"/>
    <lineage>
        <taxon>Bacteria</taxon>
        <taxon>Pseudomonadati</taxon>
        <taxon>Campylobacterota</taxon>
        <taxon>Epsilonproteobacteria</taxon>
        <taxon>Campylobacterales</taxon>
        <taxon>Sulfurovaceae</taxon>
        <taxon>Sulfurovum</taxon>
        <taxon>environmental samples</taxon>
    </lineage>
</organism>
<name>A0A6S6SKM4_9BACT</name>
<reference evidence="1" key="1">
    <citation type="submission" date="2020-01" db="EMBL/GenBank/DDBJ databases">
        <authorList>
            <person name="Meier V. D."/>
            <person name="Meier V D."/>
        </authorList>
    </citation>
    <scope>NUCLEOTIDE SEQUENCE</scope>
    <source>
        <strain evidence="1">HLG_WM_MAG_01</strain>
    </source>
</reference>
<accession>A0A6S6SKM4</accession>
<proteinExistence type="predicted"/>
<protein>
    <submittedName>
        <fullName evidence="1">Uncharacterized protein</fullName>
    </submittedName>
</protein>
<dbReference type="EMBL" id="CACVAS010000030">
    <property type="protein sequence ID" value="CAA6803495.1"/>
    <property type="molecule type" value="Genomic_DNA"/>
</dbReference>
<evidence type="ECO:0000313" key="1">
    <source>
        <dbReference type="EMBL" id="CAA6803495.1"/>
    </source>
</evidence>
<sequence>MNELIHEVWEEFDNEQVLPGCCLAGPDGDGFRALLSSNARLKIVFKASNHKEIKLYESIRAR</sequence>